<evidence type="ECO:0000256" key="2">
    <source>
        <dbReference type="ARBA" id="ARBA00022692"/>
    </source>
</evidence>
<protein>
    <recommendedName>
        <fullName evidence="6">Amino acid transporter transmembrane domain-containing protein</fullName>
    </recommendedName>
</protein>
<dbReference type="Proteomes" id="UP001353858">
    <property type="component" value="Unassembled WGS sequence"/>
</dbReference>
<feature type="transmembrane region" description="Helical" evidence="5">
    <location>
        <begin position="436"/>
        <end position="458"/>
    </location>
</feature>
<evidence type="ECO:0000313" key="7">
    <source>
        <dbReference type="EMBL" id="KAK4886999.1"/>
    </source>
</evidence>
<evidence type="ECO:0000256" key="1">
    <source>
        <dbReference type="ARBA" id="ARBA00004141"/>
    </source>
</evidence>
<evidence type="ECO:0000313" key="8">
    <source>
        <dbReference type="Proteomes" id="UP001353858"/>
    </source>
</evidence>
<keyword evidence="4 5" id="KW-0472">Membrane</keyword>
<proteinExistence type="predicted"/>
<dbReference type="Pfam" id="PF01490">
    <property type="entry name" value="Aa_trans"/>
    <property type="match status" value="1"/>
</dbReference>
<feature type="transmembrane region" description="Helical" evidence="5">
    <location>
        <begin position="209"/>
        <end position="231"/>
    </location>
</feature>
<reference evidence="8" key="1">
    <citation type="submission" date="2023-01" db="EMBL/GenBank/DDBJ databases">
        <title>Key to firefly adult light organ development and bioluminescence: homeobox transcription factors regulate luciferase expression and transportation to peroxisome.</title>
        <authorList>
            <person name="Fu X."/>
        </authorList>
    </citation>
    <scope>NUCLEOTIDE SEQUENCE [LARGE SCALE GENOMIC DNA]</scope>
</reference>
<dbReference type="PANTHER" id="PTHR22950">
    <property type="entry name" value="AMINO ACID TRANSPORTER"/>
    <property type="match status" value="1"/>
</dbReference>
<feature type="transmembrane region" description="Helical" evidence="5">
    <location>
        <begin position="145"/>
        <end position="165"/>
    </location>
</feature>
<evidence type="ECO:0000256" key="3">
    <source>
        <dbReference type="ARBA" id="ARBA00022989"/>
    </source>
</evidence>
<dbReference type="PANTHER" id="PTHR22950:SF494">
    <property type="entry name" value="GH04538P"/>
    <property type="match status" value="1"/>
</dbReference>
<feature type="transmembrane region" description="Helical" evidence="5">
    <location>
        <begin position="185"/>
        <end position="202"/>
    </location>
</feature>
<comment type="subcellular location">
    <subcellularLocation>
        <location evidence="1">Membrane</location>
        <topology evidence="1">Multi-pass membrane protein</topology>
    </subcellularLocation>
</comment>
<evidence type="ECO:0000256" key="5">
    <source>
        <dbReference type="SAM" id="Phobius"/>
    </source>
</evidence>
<feature type="transmembrane region" description="Helical" evidence="5">
    <location>
        <begin position="251"/>
        <end position="267"/>
    </location>
</feature>
<dbReference type="AlphaFoldDB" id="A0AAN7Q645"/>
<feature type="transmembrane region" description="Helical" evidence="5">
    <location>
        <begin position="82"/>
        <end position="104"/>
    </location>
</feature>
<accession>A0AAN7Q645</accession>
<evidence type="ECO:0000259" key="6">
    <source>
        <dbReference type="Pfam" id="PF01490"/>
    </source>
</evidence>
<organism evidence="7 8">
    <name type="scientific">Aquatica leii</name>
    <dbReference type="NCBI Taxonomy" id="1421715"/>
    <lineage>
        <taxon>Eukaryota</taxon>
        <taxon>Metazoa</taxon>
        <taxon>Ecdysozoa</taxon>
        <taxon>Arthropoda</taxon>
        <taxon>Hexapoda</taxon>
        <taxon>Insecta</taxon>
        <taxon>Pterygota</taxon>
        <taxon>Neoptera</taxon>
        <taxon>Endopterygota</taxon>
        <taxon>Coleoptera</taxon>
        <taxon>Polyphaga</taxon>
        <taxon>Elateriformia</taxon>
        <taxon>Elateroidea</taxon>
        <taxon>Lampyridae</taxon>
        <taxon>Luciolinae</taxon>
        <taxon>Aquatica</taxon>
    </lineage>
</organism>
<comment type="caution">
    <text evidence="7">The sequence shown here is derived from an EMBL/GenBank/DDBJ whole genome shotgun (WGS) entry which is preliminary data.</text>
</comment>
<feature type="transmembrane region" description="Helical" evidence="5">
    <location>
        <begin position="369"/>
        <end position="390"/>
    </location>
</feature>
<dbReference type="InterPro" id="IPR013057">
    <property type="entry name" value="AA_transpt_TM"/>
</dbReference>
<gene>
    <name evidence="7" type="ORF">RN001_003270</name>
</gene>
<feature type="transmembrane region" description="Helical" evidence="5">
    <location>
        <begin position="279"/>
        <end position="305"/>
    </location>
</feature>
<sequence>MTIKNDTSVSMSNFNSTTTLATNEIIFPAQSKDTLNDDDYNPFEHRVIEHPTSTLGSLIHILKSSLGTGILAMPNAFKNAGLLFGFVATIAVGYLCTYCIHILVDASHVICRKSKIPSLGLSETCGAAFDYGPKRLRRFADTVKTVVDVALITTYFMGLCVYVVFISESLEQLVLHWYPDVTFNTRLYMVMVMVPLLISAQVRELKYLVPFSFFANIFLVVSFGITLYYVFIDVPDLSTRPLFSKFSQLPSFFSIVIFAMEGVGVIMPVENSMKHPERFLGCCGVLNIAMATVVLIYATIGFFGFLKYGDATYASITLNLPVEELPAQCVKLLIVLSVYLTYNLQMYVPLDIIWRKVLSPKVDGKIKTHLAQITMRCLFVAGTVVIAVAVPNLEPIITLVGAVCLSSLGILLPAVIDTVLYWDNLGYLNWKLVKNVFLMLFSILALISGSVVSVSSLIHVY</sequence>
<keyword evidence="2 5" id="KW-0812">Transmembrane</keyword>
<evidence type="ECO:0000256" key="4">
    <source>
        <dbReference type="ARBA" id="ARBA00023136"/>
    </source>
</evidence>
<keyword evidence="3 5" id="KW-1133">Transmembrane helix</keyword>
<feature type="transmembrane region" description="Helical" evidence="5">
    <location>
        <begin position="396"/>
        <end position="416"/>
    </location>
</feature>
<keyword evidence="8" id="KW-1185">Reference proteome</keyword>
<dbReference type="GO" id="GO:0015179">
    <property type="term" value="F:L-amino acid transmembrane transporter activity"/>
    <property type="evidence" value="ECO:0007669"/>
    <property type="project" value="TreeGrafter"/>
</dbReference>
<feature type="domain" description="Amino acid transporter transmembrane" evidence="6">
    <location>
        <begin position="50"/>
        <end position="453"/>
    </location>
</feature>
<dbReference type="GO" id="GO:0005774">
    <property type="term" value="C:vacuolar membrane"/>
    <property type="evidence" value="ECO:0007669"/>
    <property type="project" value="TreeGrafter"/>
</dbReference>
<name>A0AAN7Q645_9COLE</name>
<dbReference type="EMBL" id="JARPUR010000001">
    <property type="protein sequence ID" value="KAK4886999.1"/>
    <property type="molecule type" value="Genomic_DNA"/>
</dbReference>